<name>A0A6I4IZJ5_9SPHN</name>
<dbReference type="Gene3D" id="2.40.160.20">
    <property type="match status" value="1"/>
</dbReference>
<keyword evidence="3" id="KW-1185">Reference proteome</keyword>
<dbReference type="HAMAP" id="MF_00775">
    <property type="entry name" value="UPF0311"/>
    <property type="match status" value="1"/>
</dbReference>
<gene>
    <name evidence="2" type="ORF">GON01_06560</name>
</gene>
<reference evidence="2 3" key="1">
    <citation type="submission" date="2019-12" db="EMBL/GenBank/DDBJ databases">
        <authorList>
            <person name="Huq M.A."/>
        </authorList>
    </citation>
    <scope>NUCLEOTIDE SEQUENCE [LARGE SCALE GENOMIC DNA]</scope>
    <source>
        <strain evidence="2 3">MAH-20</strain>
    </source>
</reference>
<dbReference type="Pfam" id="PF11578">
    <property type="entry name" value="DUF3237"/>
    <property type="match status" value="1"/>
</dbReference>
<dbReference type="AlphaFoldDB" id="A0A6I4IZJ5"/>
<accession>A0A6I4IZJ5</accession>
<evidence type="ECO:0000313" key="2">
    <source>
        <dbReference type="EMBL" id="MVO77595.1"/>
    </source>
</evidence>
<protein>
    <recommendedName>
        <fullName evidence="1">UPF0311 protein GON01_06560</fullName>
    </recommendedName>
</protein>
<dbReference type="Proteomes" id="UP000441389">
    <property type="component" value="Unassembled WGS sequence"/>
</dbReference>
<sequence length="160" mass="17156">MSSESSGNMTPLAARPLFMMRLLVGPLQTIGGPAGAGRRVGGIPGGRFDGEKLRGVVLPGGADWQIERSDGAIELDARIVLQTDDDALIGMTYVGLRHGAPEVMARLGRGEAVAPSEYYFRIVARFSTSDPRYQWLNSIIAVGIGHRLPEGPVYLVHEIA</sequence>
<dbReference type="PANTHER" id="PTHR37315">
    <property type="entry name" value="UPF0311 PROTEIN BLR7842"/>
    <property type="match status" value="1"/>
</dbReference>
<dbReference type="InterPro" id="IPR020915">
    <property type="entry name" value="UPF0311"/>
</dbReference>
<dbReference type="PANTHER" id="PTHR37315:SF1">
    <property type="entry name" value="UPF0311 PROTEIN BLR7842"/>
    <property type="match status" value="1"/>
</dbReference>
<proteinExistence type="inferred from homology"/>
<evidence type="ECO:0000256" key="1">
    <source>
        <dbReference type="HAMAP-Rule" id="MF_00775"/>
    </source>
</evidence>
<evidence type="ECO:0000313" key="3">
    <source>
        <dbReference type="Proteomes" id="UP000441389"/>
    </source>
</evidence>
<comment type="caution">
    <text evidence="2">The sequence shown here is derived from an EMBL/GenBank/DDBJ whole genome shotgun (WGS) entry which is preliminary data.</text>
</comment>
<dbReference type="RefSeq" id="WP_157026572.1">
    <property type="nucleotide sequence ID" value="NZ_WQMS01000007.1"/>
</dbReference>
<organism evidence="2 3">
    <name type="scientific">Sphingomonas horti</name>
    <dbReference type="NCBI Taxonomy" id="2682842"/>
    <lineage>
        <taxon>Bacteria</taxon>
        <taxon>Pseudomonadati</taxon>
        <taxon>Pseudomonadota</taxon>
        <taxon>Alphaproteobacteria</taxon>
        <taxon>Sphingomonadales</taxon>
        <taxon>Sphingomonadaceae</taxon>
        <taxon>Sphingomonas</taxon>
    </lineage>
</organism>
<comment type="similarity">
    <text evidence="1">Belongs to the UPF0311 family.</text>
</comment>
<dbReference type="EMBL" id="WQMS01000007">
    <property type="protein sequence ID" value="MVO77595.1"/>
    <property type="molecule type" value="Genomic_DNA"/>
</dbReference>